<feature type="domain" description="Major facilitator superfamily (MFS) profile" evidence="8">
    <location>
        <begin position="7"/>
        <end position="394"/>
    </location>
</feature>
<gene>
    <name evidence="9" type="ORF">MF646_18370</name>
</gene>
<dbReference type="SUPFAM" id="SSF103473">
    <property type="entry name" value="MFS general substrate transporter"/>
    <property type="match status" value="1"/>
</dbReference>
<dbReference type="Gene3D" id="1.20.1250.20">
    <property type="entry name" value="MFS general substrate transporter like domains"/>
    <property type="match status" value="2"/>
</dbReference>
<evidence type="ECO:0000259" key="8">
    <source>
        <dbReference type="PROSITE" id="PS50850"/>
    </source>
</evidence>
<keyword evidence="4 7" id="KW-0812">Transmembrane</keyword>
<dbReference type="GO" id="GO:0022857">
    <property type="term" value="F:transmembrane transporter activity"/>
    <property type="evidence" value="ECO:0007669"/>
    <property type="project" value="InterPro"/>
</dbReference>
<keyword evidence="3" id="KW-1003">Cell membrane</keyword>
<feature type="transmembrane region" description="Helical" evidence="7">
    <location>
        <begin position="365"/>
        <end position="389"/>
    </location>
</feature>
<dbReference type="InterPro" id="IPR036259">
    <property type="entry name" value="MFS_trans_sf"/>
</dbReference>
<comment type="subcellular location">
    <subcellularLocation>
        <location evidence="1">Cell membrane</location>
        <topology evidence="1">Multi-pass membrane protein</topology>
    </subcellularLocation>
</comment>
<dbReference type="EMBL" id="JAKRYL010000023">
    <property type="protein sequence ID" value="MCL7749089.1"/>
    <property type="molecule type" value="Genomic_DNA"/>
</dbReference>
<dbReference type="InterPro" id="IPR020846">
    <property type="entry name" value="MFS_dom"/>
</dbReference>
<dbReference type="PROSITE" id="PS50850">
    <property type="entry name" value="MFS"/>
    <property type="match status" value="1"/>
</dbReference>
<evidence type="ECO:0000256" key="6">
    <source>
        <dbReference type="ARBA" id="ARBA00023136"/>
    </source>
</evidence>
<protein>
    <submittedName>
        <fullName evidence="9">MFS transporter</fullName>
    </submittedName>
</protein>
<evidence type="ECO:0000256" key="2">
    <source>
        <dbReference type="ARBA" id="ARBA00022448"/>
    </source>
</evidence>
<feature type="transmembrane region" description="Helical" evidence="7">
    <location>
        <begin position="336"/>
        <end position="359"/>
    </location>
</feature>
<feature type="transmembrane region" description="Helical" evidence="7">
    <location>
        <begin position="248"/>
        <end position="268"/>
    </location>
</feature>
<feature type="transmembrane region" description="Helical" evidence="7">
    <location>
        <begin position="160"/>
        <end position="179"/>
    </location>
</feature>
<feature type="transmembrane region" description="Helical" evidence="7">
    <location>
        <begin position="208"/>
        <end position="228"/>
    </location>
</feature>
<evidence type="ECO:0000256" key="1">
    <source>
        <dbReference type="ARBA" id="ARBA00004651"/>
    </source>
</evidence>
<evidence type="ECO:0000256" key="5">
    <source>
        <dbReference type="ARBA" id="ARBA00022989"/>
    </source>
</evidence>
<keyword evidence="6 7" id="KW-0472">Membrane</keyword>
<dbReference type="AlphaFoldDB" id="A0A9X2CVK4"/>
<proteinExistence type="predicted"/>
<feature type="transmembrane region" description="Helical" evidence="7">
    <location>
        <begin position="7"/>
        <end position="25"/>
    </location>
</feature>
<reference evidence="9" key="1">
    <citation type="submission" date="2022-02" db="EMBL/GenBank/DDBJ databases">
        <title>Halalkalibacter sp. nov. isolated from Lonar Lake, India.</title>
        <authorList>
            <person name="Joshi A."/>
            <person name="Thite S."/>
            <person name="Lodha T."/>
        </authorList>
    </citation>
    <scope>NUCLEOTIDE SEQUENCE</scope>
    <source>
        <strain evidence="9">MEB205</strain>
    </source>
</reference>
<accession>A0A9X2CVK4</accession>
<dbReference type="InterPro" id="IPR050189">
    <property type="entry name" value="MFS_Efflux_Transporters"/>
</dbReference>
<evidence type="ECO:0000256" key="4">
    <source>
        <dbReference type="ARBA" id="ARBA00022692"/>
    </source>
</evidence>
<feature type="transmembrane region" description="Helical" evidence="7">
    <location>
        <begin position="45"/>
        <end position="65"/>
    </location>
</feature>
<evidence type="ECO:0000256" key="7">
    <source>
        <dbReference type="SAM" id="Phobius"/>
    </source>
</evidence>
<keyword evidence="2" id="KW-0813">Transport</keyword>
<dbReference type="PANTHER" id="PTHR43124:SF3">
    <property type="entry name" value="CHLORAMPHENICOL EFFLUX PUMP RV0191"/>
    <property type="match status" value="1"/>
</dbReference>
<sequence length="400" mass="43724">MERSVRLLWVLSLAQFFVMQVWFNYSSIIPIIEVEWGLTSSQSGFILAFFHIGYVIAIIFYSFLITAYNPKYSFVVGAFLAGASGIAFALIADGFWSALLLRTLSGIGVAGIYVPGMKIVAELFPAEKRGRALGIYVGSLVVGSGSSLLISGLFIKWIGWQGVILLTSSLSIFAAILILSIRIPPSIRIEGYNLTLIKMRSVFKKKNLLINGGYTGHCWELYAMWSWIGPFLVFYFSNQGYEEDAALQFGNTTGALIIIIGGLATYLGGRLSDKFGRGQTATVFLLISIMCSLIIGWLTFVPIIIMLVIAFIYGFTIVADSPIYNTAISDVTDPELLGIALGIQSVLGFSATIFAPLIFGIILDYYSWGIAFTSIGLVALVAPICMILLSRERNNKVKTS</sequence>
<name>A0A9X2CVK4_9BACI</name>
<keyword evidence="10" id="KW-1185">Reference proteome</keyword>
<feature type="transmembrane region" description="Helical" evidence="7">
    <location>
        <begin position="304"/>
        <end position="324"/>
    </location>
</feature>
<comment type="caution">
    <text evidence="9">The sequence shown here is derived from an EMBL/GenBank/DDBJ whole genome shotgun (WGS) entry which is preliminary data.</text>
</comment>
<evidence type="ECO:0000313" key="10">
    <source>
        <dbReference type="Proteomes" id="UP001139150"/>
    </source>
</evidence>
<dbReference type="RefSeq" id="WP_250097959.1">
    <property type="nucleotide sequence ID" value="NZ_JAKRYL010000023.1"/>
</dbReference>
<dbReference type="InterPro" id="IPR011701">
    <property type="entry name" value="MFS"/>
</dbReference>
<evidence type="ECO:0000313" key="9">
    <source>
        <dbReference type="EMBL" id="MCL7749089.1"/>
    </source>
</evidence>
<feature type="transmembrane region" description="Helical" evidence="7">
    <location>
        <begin position="133"/>
        <end position="154"/>
    </location>
</feature>
<evidence type="ECO:0000256" key="3">
    <source>
        <dbReference type="ARBA" id="ARBA00022475"/>
    </source>
</evidence>
<feature type="transmembrane region" description="Helical" evidence="7">
    <location>
        <begin position="72"/>
        <end position="92"/>
    </location>
</feature>
<dbReference type="Proteomes" id="UP001139150">
    <property type="component" value="Unassembled WGS sequence"/>
</dbReference>
<feature type="transmembrane region" description="Helical" evidence="7">
    <location>
        <begin position="98"/>
        <end position="121"/>
    </location>
</feature>
<dbReference type="GO" id="GO:0005886">
    <property type="term" value="C:plasma membrane"/>
    <property type="evidence" value="ECO:0007669"/>
    <property type="project" value="UniProtKB-SubCell"/>
</dbReference>
<dbReference type="PANTHER" id="PTHR43124">
    <property type="entry name" value="PURINE EFFLUX PUMP PBUE"/>
    <property type="match status" value="1"/>
</dbReference>
<keyword evidence="5 7" id="KW-1133">Transmembrane helix</keyword>
<dbReference type="Pfam" id="PF07690">
    <property type="entry name" value="MFS_1"/>
    <property type="match status" value="1"/>
</dbReference>
<feature type="transmembrane region" description="Helical" evidence="7">
    <location>
        <begin position="280"/>
        <end position="298"/>
    </location>
</feature>
<organism evidence="9 10">
    <name type="scientific">Halalkalibacter alkaliphilus</name>
    <dbReference type="NCBI Taxonomy" id="2917993"/>
    <lineage>
        <taxon>Bacteria</taxon>
        <taxon>Bacillati</taxon>
        <taxon>Bacillota</taxon>
        <taxon>Bacilli</taxon>
        <taxon>Bacillales</taxon>
        <taxon>Bacillaceae</taxon>
        <taxon>Halalkalibacter</taxon>
    </lineage>
</organism>